<keyword evidence="5 10" id="KW-0812">Transmembrane</keyword>
<dbReference type="GO" id="GO:0005789">
    <property type="term" value="C:endoplasmic reticulum membrane"/>
    <property type="evidence" value="ECO:0007669"/>
    <property type="project" value="UniProtKB-SubCell"/>
</dbReference>
<feature type="chain" id="PRO_5041486059" description="Phosphatidylinositol-glycan biosynthesis class X protein" evidence="10">
    <location>
        <begin position="19"/>
        <end position="281"/>
    </location>
</feature>
<comment type="function">
    <text evidence="10">Stabilizing subunit of the glycosylphosphatidylinositol-mannosyltransferase I complex which catalyzes the transfer of the first mannose, via an alpha-1,4 bond from a dolichol-phosphate-mannose (Dol-P-Man) to the glucosaminyl acyl phosphatidylinositol (GlcN-(acyl)PI) intermediate to generate alpha-D-Man-(1-&gt;4)-alpha-D-GlcN-(1-&gt;6)-(1-radyl,2-acyl-sn-glycero-3-phospho)-2-acyl-inositol and participates in the sixth step of the glycosylphosphatidylinositol-anchor biosynthesis. Probably acts by stabilizing the mannosyltransferase PIGM.</text>
</comment>
<keyword evidence="4 10" id="KW-0337">GPI-anchor biosynthesis</keyword>
<keyword evidence="10" id="KW-0732">Signal</keyword>
<evidence type="ECO:0000256" key="9">
    <source>
        <dbReference type="ARBA" id="ARBA00023180"/>
    </source>
</evidence>
<dbReference type="InterPro" id="IPR013233">
    <property type="entry name" value="PIG-X/PBN1"/>
</dbReference>
<dbReference type="Proteomes" id="UP001174909">
    <property type="component" value="Unassembled WGS sequence"/>
</dbReference>
<protein>
    <recommendedName>
        <fullName evidence="10">Phosphatidylinositol-glycan biosynthesis class X protein</fullName>
    </recommendedName>
</protein>
<evidence type="ECO:0000313" key="11">
    <source>
        <dbReference type="EMBL" id="CAI8054276.1"/>
    </source>
</evidence>
<keyword evidence="7 10" id="KW-1133">Transmembrane helix</keyword>
<evidence type="ECO:0000256" key="7">
    <source>
        <dbReference type="ARBA" id="ARBA00022989"/>
    </source>
</evidence>
<comment type="caution">
    <text evidence="11">The sequence shown here is derived from an EMBL/GenBank/DDBJ whole genome shotgun (WGS) entry which is preliminary data.</text>
</comment>
<organism evidence="11 12">
    <name type="scientific">Geodia barretti</name>
    <name type="common">Barrett's horny sponge</name>
    <dbReference type="NCBI Taxonomy" id="519541"/>
    <lineage>
        <taxon>Eukaryota</taxon>
        <taxon>Metazoa</taxon>
        <taxon>Porifera</taxon>
        <taxon>Demospongiae</taxon>
        <taxon>Heteroscleromorpha</taxon>
        <taxon>Tetractinellida</taxon>
        <taxon>Astrophorina</taxon>
        <taxon>Geodiidae</taxon>
        <taxon>Geodia</taxon>
    </lineage>
</organism>
<dbReference type="AlphaFoldDB" id="A0AA35TWE0"/>
<keyword evidence="12" id="KW-1185">Reference proteome</keyword>
<feature type="signal peptide" evidence="10">
    <location>
        <begin position="1"/>
        <end position="18"/>
    </location>
</feature>
<gene>
    <name evidence="11" type="ORF">GBAR_LOCUS29643</name>
</gene>
<accession>A0AA35TWE0</accession>
<comment type="subcellular location">
    <subcellularLocation>
        <location evidence="1 10">Endoplasmic reticulum membrane</location>
        <topology evidence="1 10">Single-pass membrane protein</topology>
    </subcellularLocation>
</comment>
<dbReference type="EMBL" id="CASHTH010004166">
    <property type="protein sequence ID" value="CAI8054276.1"/>
    <property type="molecule type" value="Genomic_DNA"/>
</dbReference>
<evidence type="ECO:0000256" key="5">
    <source>
        <dbReference type="ARBA" id="ARBA00022692"/>
    </source>
</evidence>
<evidence type="ECO:0000256" key="10">
    <source>
        <dbReference type="RuleBase" id="RU366056"/>
    </source>
</evidence>
<evidence type="ECO:0000256" key="1">
    <source>
        <dbReference type="ARBA" id="ARBA00004389"/>
    </source>
</evidence>
<evidence type="ECO:0000256" key="8">
    <source>
        <dbReference type="ARBA" id="ARBA00023136"/>
    </source>
</evidence>
<dbReference type="InterPro" id="IPR040039">
    <property type="entry name" value="PIGX"/>
</dbReference>
<comment type="similarity">
    <text evidence="3 10">Belongs to the PIGX family.</text>
</comment>
<dbReference type="PANTHER" id="PTHR28650">
    <property type="entry name" value="PHOSPHATIDYLINOSITOL-GLYCAN BIOSYNTHESIS CLASS X PROTEIN"/>
    <property type="match status" value="1"/>
</dbReference>
<dbReference type="PANTHER" id="PTHR28650:SF1">
    <property type="entry name" value="PHOSPHATIDYLINOSITOL-GLYCAN BIOSYNTHESIS CLASS X PROTEIN"/>
    <property type="match status" value="1"/>
</dbReference>
<dbReference type="GO" id="GO:0006506">
    <property type="term" value="P:GPI anchor biosynthetic process"/>
    <property type="evidence" value="ECO:0007669"/>
    <property type="project" value="UniProtKB-KW"/>
</dbReference>
<evidence type="ECO:0000256" key="3">
    <source>
        <dbReference type="ARBA" id="ARBA00010345"/>
    </source>
</evidence>
<comment type="pathway">
    <text evidence="2 10">Glycolipid biosynthesis; glycosylphosphatidylinositol-anchor biosynthesis.</text>
</comment>
<keyword evidence="9" id="KW-0325">Glycoprotein</keyword>
<sequence>MRKPSLLFCLSVLPVVYGVTIDLSIIGKTEDLGKLAAATSGSLEEIEGSVEYGLEGEGYHRDLVVTLKRQGRGRGTDWIVVVNVTSQFYIDLDQISQMAAFGGPDLISSGHINTEQNVADSGSHIVLVYVTMRGSETEVKVPLHLRYQATGSTPYSAAIIPTPHLLMKVPEGGTVSLPCFPTSPSPLCLWRRPSLPAPSHPPLVAMVPIGQNNHLIPVVVVTVFLTFGSMLYLMQTLSHLTSKDKNCESVNINLMDIERVLVFPSKEVPICHLGFNKTSEL</sequence>
<evidence type="ECO:0000256" key="4">
    <source>
        <dbReference type="ARBA" id="ARBA00022502"/>
    </source>
</evidence>
<evidence type="ECO:0000313" key="12">
    <source>
        <dbReference type="Proteomes" id="UP001174909"/>
    </source>
</evidence>
<keyword evidence="6 10" id="KW-0256">Endoplasmic reticulum</keyword>
<keyword evidence="8 10" id="KW-0472">Membrane</keyword>
<feature type="transmembrane region" description="Helical" evidence="10">
    <location>
        <begin position="215"/>
        <end position="234"/>
    </location>
</feature>
<dbReference type="Pfam" id="PF08320">
    <property type="entry name" value="PIG-X"/>
    <property type="match status" value="1"/>
</dbReference>
<name>A0AA35TWE0_GEOBA</name>
<evidence type="ECO:0000256" key="6">
    <source>
        <dbReference type="ARBA" id="ARBA00022824"/>
    </source>
</evidence>
<evidence type="ECO:0000256" key="2">
    <source>
        <dbReference type="ARBA" id="ARBA00004687"/>
    </source>
</evidence>
<proteinExistence type="inferred from homology"/>
<reference evidence="11" key="1">
    <citation type="submission" date="2023-03" db="EMBL/GenBank/DDBJ databases">
        <authorList>
            <person name="Steffen K."/>
            <person name="Cardenas P."/>
        </authorList>
    </citation>
    <scope>NUCLEOTIDE SEQUENCE</scope>
</reference>